<sequence>MTPKEDAIAGLNMLKAAIRGHLEEKPQGATNTDMANALDLQSHSSLVDGKETGKNFLSHAVLGLMVRDGEVLKIGKRYFHLRYA</sequence>
<dbReference type="Proteomes" id="UP000318939">
    <property type="component" value="Chromosome"/>
</dbReference>
<dbReference type="EMBL" id="CP117267">
    <property type="protein sequence ID" value="WFS22030.1"/>
    <property type="molecule type" value="Genomic_DNA"/>
</dbReference>
<evidence type="ECO:0008006" key="3">
    <source>
        <dbReference type="Google" id="ProtNLM"/>
    </source>
</evidence>
<accession>A0ABY8IG43</accession>
<evidence type="ECO:0000313" key="1">
    <source>
        <dbReference type="EMBL" id="WFS22030.1"/>
    </source>
</evidence>
<keyword evidence="2" id="KW-1185">Reference proteome</keyword>
<protein>
    <recommendedName>
        <fullName evidence="3">HTH HARE-type domain-containing protein</fullName>
    </recommendedName>
</protein>
<name>A0ABY8IG43_9HYPH</name>
<reference evidence="1" key="1">
    <citation type="journal article" date="2019" name="Phytopathology">
        <title>A Novel Group of Rhizobium tumorigenes-Like Agrobacteria Associated with Crown Gall Disease of Rhododendron and Blueberry.</title>
        <authorList>
            <person name="Kuzmanovic N."/>
            <person name="Behrens P."/>
            <person name="Idczak E."/>
            <person name="Wagner S."/>
            <person name="Gotz M."/>
            <person name="Sproer C."/>
            <person name="Bunk B."/>
            <person name="Overmann J."/>
            <person name="Smalla K."/>
        </authorList>
    </citation>
    <scope>NUCLEOTIDE SEQUENCE</scope>
    <source>
        <strain evidence="1">Rho-6.2</strain>
    </source>
</reference>
<dbReference type="RefSeq" id="WP_142830341.1">
    <property type="nucleotide sequence ID" value="NZ_CP117267.1"/>
</dbReference>
<reference evidence="1" key="2">
    <citation type="journal article" date="2023" name="MicrobiologyOpen">
        <title>Genomics of the tumorigenes clade of the family Rhizobiaceae and description of Rhizobium rhododendri sp. nov.</title>
        <authorList>
            <person name="Kuzmanovic N."/>
            <person name="diCenzo G.C."/>
            <person name="Bunk B."/>
            <person name="Sproeer C."/>
            <person name="Fruehling A."/>
            <person name="Neumann-Schaal M."/>
            <person name="Overmann J."/>
            <person name="Smalla K."/>
        </authorList>
    </citation>
    <scope>NUCLEOTIDE SEQUENCE</scope>
    <source>
        <strain evidence="1">Rho-6.2</strain>
    </source>
</reference>
<organism evidence="1 2">
    <name type="scientific">Rhizobium rhododendri</name>
    <dbReference type="NCBI Taxonomy" id="2506430"/>
    <lineage>
        <taxon>Bacteria</taxon>
        <taxon>Pseudomonadati</taxon>
        <taxon>Pseudomonadota</taxon>
        <taxon>Alphaproteobacteria</taxon>
        <taxon>Hyphomicrobiales</taxon>
        <taxon>Rhizobiaceae</taxon>
        <taxon>Rhizobium/Agrobacterium group</taxon>
        <taxon>Rhizobium</taxon>
    </lineage>
</organism>
<proteinExistence type="predicted"/>
<gene>
    <name evidence="1" type="ORF">PR018_12710</name>
</gene>
<evidence type="ECO:0000313" key="2">
    <source>
        <dbReference type="Proteomes" id="UP000318939"/>
    </source>
</evidence>